<evidence type="ECO:0000313" key="13">
    <source>
        <dbReference type="Proteomes" id="UP000027982"/>
    </source>
</evidence>
<dbReference type="Gene3D" id="1.20.81.30">
    <property type="entry name" value="Type II secretion system (T2SS), domain F"/>
    <property type="match status" value="2"/>
</dbReference>
<dbReference type="PANTHER" id="PTHR30012:SF0">
    <property type="entry name" value="TYPE II SECRETION SYSTEM PROTEIN F-RELATED"/>
    <property type="match status" value="1"/>
</dbReference>
<dbReference type="InterPro" id="IPR018076">
    <property type="entry name" value="T2SS_GspF_dom"/>
</dbReference>
<dbReference type="PROSITE" id="PS00874">
    <property type="entry name" value="T2SP_F"/>
    <property type="match status" value="1"/>
</dbReference>
<sequence>MTTYNYVAYEESGRRTKGVVEALDVDAAVATLAAKGVHILDIKESNASVVVTTPGKSPSVGARPVSRADLALFTRRLADLASAGFPLDRALGVAGEHSDNATLGVVTQEAVRDVHAGLPISEALAKHPKLFPPVFTMTLRAGEASGQFPAVARRLADFQQIEIRRRSQLTAALVYPAILSVTAIMVVSIMMLFVVPRLSGVFKGLGDDLPMSTRLLLSSSGFIMDHWIGILVSIGGAIALYKAWVATEPGALVRDRWLLHMPIAGKVISKAVVSRYARVLGTLVFGGVPILESLRIAGAAAGNRVFEKSSQKVQEDVREGRRLAESMKETGAFSSIMVQMVSVGEEIGDLPSMLNRVSETLDFEVDNGMTKLMTFVEPIIVLVMGTFVGFVVLSILIPVYQAQELVK</sequence>
<keyword evidence="13" id="KW-1185">Reference proteome</keyword>
<accession>A0A068NRI4</accession>
<feature type="transmembrane region" description="Helical" evidence="10">
    <location>
        <begin position="379"/>
        <end position="400"/>
    </location>
</feature>
<keyword evidence="4" id="KW-1003">Cell membrane</keyword>
<feature type="transmembrane region" description="Helical" evidence="10">
    <location>
        <begin position="215"/>
        <end position="241"/>
    </location>
</feature>
<gene>
    <name evidence="12" type="ORF">OP10G_2614</name>
</gene>
<keyword evidence="3 9" id="KW-0813">Transport</keyword>
<comment type="subcellular location">
    <subcellularLocation>
        <location evidence="1">Cell inner membrane</location>
        <topology evidence="1">Multi-pass membrane protein</topology>
    </subcellularLocation>
    <subcellularLocation>
        <location evidence="9">Cell membrane</location>
        <topology evidence="9">Multi-pass membrane protein</topology>
    </subcellularLocation>
</comment>
<evidence type="ECO:0000256" key="1">
    <source>
        <dbReference type="ARBA" id="ARBA00004429"/>
    </source>
</evidence>
<organism evidence="12 13">
    <name type="scientific">Fimbriimonas ginsengisoli Gsoil 348</name>
    <dbReference type="NCBI Taxonomy" id="661478"/>
    <lineage>
        <taxon>Bacteria</taxon>
        <taxon>Bacillati</taxon>
        <taxon>Armatimonadota</taxon>
        <taxon>Fimbriimonadia</taxon>
        <taxon>Fimbriimonadales</taxon>
        <taxon>Fimbriimonadaceae</taxon>
        <taxon>Fimbriimonas</taxon>
    </lineage>
</organism>
<evidence type="ECO:0000313" key="12">
    <source>
        <dbReference type="EMBL" id="AIE85982.1"/>
    </source>
</evidence>
<evidence type="ECO:0000259" key="11">
    <source>
        <dbReference type="Pfam" id="PF00482"/>
    </source>
</evidence>
<dbReference type="AlphaFoldDB" id="A0A068NRI4"/>
<feature type="transmembrane region" description="Helical" evidence="10">
    <location>
        <begin position="173"/>
        <end position="195"/>
    </location>
</feature>
<keyword evidence="7 10" id="KW-1133">Transmembrane helix</keyword>
<keyword evidence="8 10" id="KW-0472">Membrane</keyword>
<dbReference type="GO" id="GO:0005886">
    <property type="term" value="C:plasma membrane"/>
    <property type="evidence" value="ECO:0007669"/>
    <property type="project" value="UniProtKB-SubCell"/>
</dbReference>
<comment type="similarity">
    <text evidence="2 9">Belongs to the GSP F family.</text>
</comment>
<dbReference type="HOGENOM" id="CLU_035032_0_1_0"/>
<dbReference type="Pfam" id="PF00482">
    <property type="entry name" value="T2SSF"/>
    <property type="match status" value="2"/>
</dbReference>
<evidence type="ECO:0000256" key="5">
    <source>
        <dbReference type="ARBA" id="ARBA00022519"/>
    </source>
</evidence>
<name>A0A068NRI4_FIMGI</name>
<dbReference type="InterPro" id="IPR001992">
    <property type="entry name" value="T2SS_GspF/T4SS_PilC_CS"/>
</dbReference>
<dbReference type="eggNOG" id="COG1459">
    <property type="taxonomic scope" value="Bacteria"/>
</dbReference>
<dbReference type="PRINTS" id="PR00812">
    <property type="entry name" value="BCTERIALGSPF"/>
</dbReference>
<feature type="domain" description="Type II secretion system protein GspF" evidence="11">
    <location>
        <begin position="73"/>
        <end position="196"/>
    </location>
</feature>
<evidence type="ECO:0000256" key="3">
    <source>
        <dbReference type="ARBA" id="ARBA00022448"/>
    </source>
</evidence>
<dbReference type="STRING" id="661478.OP10G_2614"/>
<dbReference type="OrthoDB" id="9805682at2"/>
<dbReference type="InterPro" id="IPR042094">
    <property type="entry name" value="T2SS_GspF_sf"/>
</dbReference>
<keyword evidence="5" id="KW-0997">Cell inner membrane</keyword>
<evidence type="ECO:0000256" key="8">
    <source>
        <dbReference type="ARBA" id="ARBA00023136"/>
    </source>
</evidence>
<evidence type="ECO:0000256" key="10">
    <source>
        <dbReference type="SAM" id="Phobius"/>
    </source>
</evidence>
<dbReference type="KEGG" id="fgi:OP10G_2614"/>
<protein>
    <submittedName>
        <fullName evidence="12">Type II secretion system protein</fullName>
    </submittedName>
</protein>
<evidence type="ECO:0000256" key="4">
    <source>
        <dbReference type="ARBA" id="ARBA00022475"/>
    </source>
</evidence>
<proteinExistence type="inferred from homology"/>
<evidence type="ECO:0000256" key="2">
    <source>
        <dbReference type="ARBA" id="ARBA00005745"/>
    </source>
</evidence>
<keyword evidence="6 9" id="KW-0812">Transmembrane</keyword>
<dbReference type="GO" id="GO:0015628">
    <property type="term" value="P:protein secretion by the type II secretion system"/>
    <property type="evidence" value="ECO:0007669"/>
    <property type="project" value="TreeGrafter"/>
</dbReference>
<dbReference type="InterPro" id="IPR003004">
    <property type="entry name" value="GspF/PilC"/>
</dbReference>
<dbReference type="EMBL" id="CP007139">
    <property type="protein sequence ID" value="AIE85982.1"/>
    <property type="molecule type" value="Genomic_DNA"/>
</dbReference>
<dbReference type="RefSeq" id="WP_025225469.1">
    <property type="nucleotide sequence ID" value="NZ_CP007139.1"/>
</dbReference>
<reference evidence="12 13" key="1">
    <citation type="journal article" date="2014" name="PLoS ONE">
        <title>The first complete genome sequence of the class fimbriimonadia in the phylum armatimonadetes.</title>
        <authorList>
            <person name="Hu Z.Y."/>
            <person name="Wang Y.Z."/>
            <person name="Im W.T."/>
            <person name="Wang S.Y."/>
            <person name="Zhao G.P."/>
            <person name="Zheng H.J."/>
            <person name="Quan Z.X."/>
        </authorList>
    </citation>
    <scope>NUCLEOTIDE SEQUENCE [LARGE SCALE GENOMIC DNA]</scope>
    <source>
        <strain evidence="12">Gsoil 348</strain>
    </source>
</reference>
<dbReference type="FunFam" id="1.20.81.30:FF:000001">
    <property type="entry name" value="Type II secretion system protein F"/>
    <property type="match status" value="2"/>
</dbReference>
<feature type="domain" description="Type II secretion system protein GspF" evidence="11">
    <location>
        <begin position="277"/>
        <end position="398"/>
    </location>
</feature>
<evidence type="ECO:0000256" key="7">
    <source>
        <dbReference type="ARBA" id="ARBA00022989"/>
    </source>
</evidence>
<evidence type="ECO:0000256" key="6">
    <source>
        <dbReference type="ARBA" id="ARBA00022692"/>
    </source>
</evidence>
<dbReference type="Proteomes" id="UP000027982">
    <property type="component" value="Chromosome"/>
</dbReference>
<dbReference type="PANTHER" id="PTHR30012">
    <property type="entry name" value="GENERAL SECRETION PATHWAY PROTEIN"/>
    <property type="match status" value="1"/>
</dbReference>
<evidence type="ECO:0000256" key="9">
    <source>
        <dbReference type="RuleBase" id="RU003923"/>
    </source>
</evidence>